<feature type="compositionally biased region" description="Low complexity" evidence="1">
    <location>
        <begin position="24"/>
        <end position="39"/>
    </location>
</feature>
<evidence type="ECO:0000313" key="2">
    <source>
        <dbReference type="EMBL" id="KAG2960223.1"/>
    </source>
</evidence>
<dbReference type="EMBL" id="RCML01001821">
    <property type="protein sequence ID" value="KAG2960223.1"/>
    <property type="molecule type" value="Genomic_DNA"/>
</dbReference>
<dbReference type="AlphaFoldDB" id="A0A8T1ERS9"/>
<name>A0A8T1ERS9_9STRA</name>
<protein>
    <submittedName>
        <fullName evidence="2">Uncharacterized protein</fullName>
    </submittedName>
</protein>
<accession>A0A8T1ERS9</accession>
<evidence type="ECO:0000256" key="1">
    <source>
        <dbReference type="SAM" id="MobiDB-lite"/>
    </source>
</evidence>
<gene>
    <name evidence="2" type="ORF">PC118_g22631</name>
</gene>
<feature type="region of interest" description="Disordered" evidence="1">
    <location>
        <begin position="1"/>
        <end position="60"/>
    </location>
</feature>
<dbReference type="VEuPathDB" id="FungiDB:PC110_g14518"/>
<comment type="caution">
    <text evidence="2">The sequence shown here is derived from an EMBL/GenBank/DDBJ whole genome shotgun (WGS) entry which is preliminary data.</text>
</comment>
<proteinExistence type="predicted"/>
<organism evidence="2 3">
    <name type="scientific">Phytophthora cactorum</name>
    <dbReference type="NCBI Taxonomy" id="29920"/>
    <lineage>
        <taxon>Eukaryota</taxon>
        <taxon>Sar</taxon>
        <taxon>Stramenopiles</taxon>
        <taxon>Oomycota</taxon>
        <taxon>Peronosporomycetes</taxon>
        <taxon>Peronosporales</taxon>
        <taxon>Peronosporaceae</taxon>
        <taxon>Phytophthora</taxon>
    </lineage>
</organism>
<sequence length="157" mass="17480">MDSSRNAHDWCVQVEASKREKRTPSIYGSTPTSPTTSSPRSKRLSHVPEPPKPLWQQERDEAQRLHSFICARMGAPVLDKKQDRTEESGGFTPQPLVSLEDKLGTLHNYLQASTAFTTRTGHGGVAILKYRQVKRLCDRALPQSNNNSSSHTNSPSP</sequence>
<dbReference type="Proteomes" id="UP000697107">
    <property type="component" value="Unassembled WGS sequence"/>
</dbReference>
<evidence type="ECO:0000313" key="3">
    <source>
        <dbReference type="Proteomes" id="UP000697107"/>
    </source>
</evidence>
<reference evidence="2" key="1">
    <citation type="submission" date="2018-10" db="EMBL/GenBank/DDBJ databases">
        <title>Effector identification in a new, highly contiguous assembly of the strawberry crown rot pathogen Phytophthora cactorum.</title>
        <authorList>
            <person name="Armitage A.D."/>
            <person name="Nellist C.F."/>
            <person name="Bates H."/>
            <person name="Vickerstaff R.J."/>
            <person name="Harrison R.J."/>
        </authorList>
    </citation>
    <scope>NUCLEOTIDE SEQUENCE</scope>
    <source>
        <strain evidence="2">P415</strain>
    </source>
</reference>